<keyword evidence="1" id="KW-0812">Transmembrane</keyword>
<evidence type="ECO:0000313" key="3">
    <source>
        <dbReference type="Proteomes" id="UP000294930"/>
    </source>
</evidence>
<comment type="caution">
    <text evidence="2">The sequence shown here is derived from an EMBL/GenBank/DDBJ whole genome shotgun (WGS) entry which is preliminary data.</text>
</comment>
<organism evidence="2 3">
    <name type="scientific">Meridianimaribacter flavus</name>
    <dbReference type="NCBI Taxonomy" id="571115"/>
    <lineage>
        <taxon>Bacteria</taxon>
        <taxon>Pseudomonadati</taxon>
        <taxon>Bacteroidota</taxon>
        <taxon>Flavobacteriia</taxon>
        <taxon>Flavobacteriales</taxon>
        <taxon>Flavobacteriaceae</taxon>
        <taxon>Meridianimaribacter</taxon>
    </lineage>
</organism>
<keyword evidence="3" id="KW-1185">Reference proteome</keyword>
<proteinExistence type="predicted"/>
<sequence>MAHQAVKPYSLLMYFLSIIAFFFLGLIYAGITEAGKGQMLAGGAIVLGYGVIGAFIGLLLSILTAIKSKRNLIIKINIFLTLIVIASFTYFTIKYQKRQQEKLKDELPKKEQPTTPTLDAKPMAMLTRTNVEKQLKNEMGLGMFSPNFYEHKTLYFYGNLTHRKSVQEHIPVDSITFKQREYGGFDIATAPSWLMPEHLKLDYDMLYFKVKSISHDFIEVVVNTRINQTAFVDRYAGKLQYWPEFLLGVHSVEFREPSAYKVYIKPLEHAETVTIPYSFMRPIKIKNEWMYVELQDNNYKTLGTGWIRWRKDDNLLIKYSLLN</sequence>
<gene>
    <name evidence="2" type="ORF">A8975_2648</name>
</gene>
<dbReference type="RefSeq" id="WP_134201034.1">
    <property type="nucleotide sequence ID" value="NZ_SOQZ01000007.1"/>
</dbReference>
<accession>A0ABY2G330</accession>
<reference evidence="2 3" key="1">
    <citation type="submission" date="2019-03" db="EMBL/GenBank/DDBJ databases">
        <title>Genomic Encyclopedia of Type Strains, Phase III (KMG-III): the genomes of soil and plant-associated and newly described type strains.</title>
        <authorList>
            <person name="Whitman W."/>
        </authorList>
    </citation>
    <scope>NUCLEOTIDE SEQUENCE [LARGE SCALE GENOMIC DNA]</scope>
    <source>
        <strain evidence="2 3">CGMCC 1.10957</strain>
    </source>
</reference>
<feature type="transmembrane region" description="Helical" evidence="1">
    <location>
        <begin position="12"/>
        <end position="31"/>
    </location>
</feature>
<feature type="transmembrane region" description="Helical" evidence="1">
    <location>
        <begin position="43"/>
        <end position="66"/>
    </location>
</feature>
<keyword evidence="1" id="KW-1133">Transmembrane helix</keyword>
<feature type="transmembrane region" description="Helical" evidence="1">
    <location>
        <begin position="72"/>
        <end position="93"/>
    </location>
</feature>
<keyword evidence="1" id="KW-0472">Membrane</keyword>
<evidence type="ECO:0000256" key="1">
    <source>
        <dbReference type="SAM" id="Phobius"/>
    </source>
</evidence>
<protein>
    <submittedName>
        <fullName evidence="2">Uncharacterized protein</fullName>
    </submittedName>
</protein>
<evidence type="ECO:0000313" key="2">
    <source>
        <dbReference type="EMBL" id="TDY07587.1"/>
    </source>
</evidence>
<dbReference type="EMBL" id="SOQZ01000007">
    <property type="protein sequence ID" value="TDY07587.1"/>
    <property type="molecule type" value="Genomic_DNA"/>
</dbReference>
<dbReference type="Proteomes" id="UP000294930">
    <property type="component" value="Unassembled WGS sequence"/>
</dbReference>
<name>A0ABY2G330_9FLAO</name>